<dbReference type="PANTHER" id="PTHR21320">
    <property type="entry name" value="CYTOCHROME C OXIDASE ASSEMBLY PROTEIN COX11-RELATED"/>
    <property type="match status" value="1"/>
</dbReference>
<dbReference type="InterPro" id="IPR007533">
    <property type="entry name" value="Cyt_c_oxidase_assmbl_CtaG"/>
</dbReference>
<dbReference type="EMBL" id="BAABLX010000075">
    <property type="protein sequence ID" value="GAA4957726.1"/>
    <property type="molecule type" value="Genomic_DNA"/>
</dbReference>
<name>A0AAV3U914_9ALTE</name>
<dbReference type="GO" id="GO:0005886">
    <property type="term" value="C:plasma membrane"/>
    <property type="evidence" value="ECO:0007669"/>
    <property type="project" value="UniProtKB-SubCell"/>
</dbReference>
<comment type="caution">
    <text evidence="11">The sequence shown here is derived from an EMBL/GenBank/DDBJ whole genome shotgun (WGS) entry which is preliminary data.</text>
</comment>
<dbReference type="Gene3D" id="2.60.370.10">
    <property type="entry name" value="Ctag/Cox11"/>
    <property type="match status" value="1"/>
</dbReference>
<dbReference type="NCBIfam" id="NF003465">
    <property type="entry name" value="PRK05089.1"/>
    <property type="match status" value="1"/>
</dbReference>
<keyword evidence="12" id="KW-1185">Reference proteome</keyword>
<gene>
    <name evidence="11" type="ORF">GCM10025791_42840</name>
</gene>
<evidence type="ECO:0000256" key="9">
    <source>
        <dbReference type="ARBA" id="ARBA00023136"/>
    </source>
</evidence>
<keyword evidence="9 10" id="KW-0472">Membrane</keyword>
<evidence type="ECO:0000313" key="11">
    <source>
        <dbReference type="EMBL" id="GAA4957726.1"/>
    </source>
</evidence>
<dbReference type="RefSeq" id="WP_345427150.1">
    <property type="nucleotide sequence ID" value="NZ_AP031496.1"/>
</dbReference>
<evidence type="ECO:0000256" key="4">
    <source>
        <dbReference type="ARBA" id="ARBA00015384"/>
    </source>
</evidence>
<organism evidence="11 12">
    <name type="scientific">Halioxenophilus aromaticivorans</name>
    <dbReference type="NCBI Taxonomy" id="1306992"/>
    <lineage>
        <taxon>Bacteria</taxon>
        <taxon>Pseudomonadati</taxon>
        <taxon>Pseudomonadota</taxon>
        <taxon>Gammaproteobacteria</taxon>
        <taxon>Alteromonadales</taxon>
        <taxon>Alteromonadaceae</taxon>
        <taxon>Halioxenophilus</taxon>
    </lineage>
</organism>
<evidence type="ECO:0000256" key="1">
    <source>
        <dbReference type="ARBA" id="ARBA00004007"/>
    </source>
</evidence>
<comment type="subcellular location">
    <subcellularLocation>
        <location evidence="2">Cell inner membrane</location>
        <topology evidence="2">Single-pass type II membrane protein</topology>
        <orientation evidence="2">Periplasmic side</orientation>
    </subcellularLocation>
</comment>
<dbReference type="PIRSF" id="PIRSF005413">
    <property type="entry name" value="COX11"/>
    <property type="match status" value="1"/>
</dbReference>
<dbReference type="GO" id="GO:0005507">
    <property type="term" value="F:copper ion binding"/>
    <property type="evidence" value="ECO:0007669"/>
    <property type="project" value="InterPro"/>
</dbReference>
<comment type="function">
    <text evidence="1">Exerts its effect at some terminal stage of cytochrome c oxidase synthesis, probably by being involved in the insertion of the copper B into subunit I.</text>
</comment>
<proteinExistence type="inferred from homology"/>
<reference evidence="12" key="1">
    <citation type="journal article" date="2019" name="Int. J. Syst. Evol. Microbiol.">
        <title>The Global Catalogue of Microorganisms (GCM) 10K type strain sequencing project: providing services to taxonomists for standard genome sequencing and annotation.</title>
        <authorList>
            <consortium name="The Broad Institute Genomics Platform"/>
            <consortium name="The Broad Institute Genome Sequencing Center for Infectious Disease"/>
            <person name="Wu L."/>
            <person name="Ma J."/>
        </authorList>
    </citation>
    <scope>NUCLEOTIDE SEQUENCE [LARGE SCALE GENOMIC DNA]</scope>
    <source>
        <strain evidence="12">JCM 19134</strain>
    </source>
</reference>
<keyword evidence="5 10" id="KW-0812">Transmembrane</keyword>
<dbReference type="SUPFAM" id="SSF110111">
    <property type="entry name" value="Ctag/Cox11"/>
    <property type="match status" value="1"/>
</dbReference>
<evidence type="ECO:0000313" key="12">
    <source>
        <dbReference type="Proteomes" id="UP001409585"/>
    </source>
</evidence>
<evidence type="ECO:0000256" key="5">
    <source>
        <dbReference type="ARBA" id="ARBA00022692"/>
    </source>
</evidence>
<evidence type="ECO:0000256" key="6">
    <source>
        <dbReference type="ARBA" id="ARBA00022968"/>
    </source>
</evidence>
<dbReference type="AlphaFoldDB" id="A0AAV3U914"/>
<dbReference type="PANTHER" id="PTHR21320:SF3">
    <property type="entry name" value="CYTOCHROME C OXIDASE ASSEMBLY PROTEIN COX11, MITOCHONDRIAL-RELATED"/>
    <property type="match status" value="1"/>
</dbReference>
<dbReference type="Proteomes" id="UP001409585">
    <property type="component" value="Unassembled WGS sequence"/>
</dbReference>
<dbReference type="Pfam" id="PF04442">
    <property type="entry name" value="CtaG_Cox11"/>
    <property type="match status" value="1"/>
</dbReference>
<accession>A0AAV3U914</accession>
<keyword evidence="6" id="KW-0735">Signal-anchor</keyword>
<keyword evidence="8" id="KW-0186">Copper</keyword>
<keyword evidence="7 10" id="KW-1133">Transmembrane helix</keyword>
<evidence type="ECO:0000256" key="8">
    <source>
        <dbReference type="ARBA" id="ARBA00023008"/>
    </source>
</evidence>
<sequence>MSANSQPKSIVKLVASLLATGVGMFAFAVFVMPPIYDVFCDITGLNGKTEGRYSATEATPVDEKRTVKVQFIAKNNETMPWQFQPVTSEIRVHPGEPTLVSYYAKNPTQADMVGQAIPSLVPFAATRYFHKTECFCFNSQPLAAGEEAELVLQFIVDPELPEHINTLTLAYTVFDITGTAEPRLEVSTSAGQ</sequence>
<evidence type="ECO:0000256" key="3">
    <source>
        <dbReference type="ARBA" id="ARBA00009620"/>
    </source>
</evidence>
<evidence type="ECO:0000256" key="7">
    <source>
        <dbReference type="ARBA" id="ARBA00022989"/>
    </source>
</evidence>
<protein>
    <recommendedName>
        <fullName evidence="4">Cytochrome c oxidase assembly protein CtaG</fullName>
    </recommendedName>
</protein>
<comment type="similarity">
    <text evidence="3">Belongs to the COX11/CtaG family.</text>
</comment>
<evidence type="ECO:0000256" key="10">
    <source>
        <dbReference type="SAM" id="Phobius"/>
    </source>
</evidence>
<evidence type="ECO:0000256" key="2">
    <source>
        <dbReference type="ARBA" id="ARBA00004382"/>
    </source>
</evidence>
<feature type="transmembrane region" description="Helical" evidence="10">
    <location>
        <begin position="12"/>
        <end position="36"/>
    </location>
</feature>
<dbReference type="InterPro" id="IPR023471">
    <property type="entry name" value="CtaG/Cox11_dom_sf"/>
</dbReference>